<dbReference type="GO" id="GO:0005743">
    <property type="term" value="C:mitochondrial inner membrane"/>
    <property type="evidence" value="ECO:0007669"/>
    <property type="project" value="UniProtKB-SubCell"/>
</dbReference>
<dbReference type="Proteomes" id="UP000478008">
    <property type="component" value="Unassembled WGS sequence"/>
</dbReference>
<sequence>MGTLTATLFRDSLLKKNLATVIRCNISSRFVHNDIHEPKKGTPREKKLEKQNVSSSVPWYLRPENSPRVVSHLNEISMPELPRDHPESLKLIVEYLVQKLGMDDVKVFDLRDDFGQVINDGAKLMSNFMVIGTGKSAKHLQKAAELLNYFLKHKLNEVPSTEGLFSNGEFNKIQRRLKKKGRGAPQYAKFSYGASPNTWVMMDCKIDGIYVHMLTKERRENLNLENLWSKDKSKYPIKQSKEKNDNILSGLRFYHTSTSNGNCQPFSSIRTISTVEGMTRKAFNPFTSKKHDYRSRFRALKNIHLSNPESCPLEKIKDHYAAMQANGFALTYNDVYEYLDLVFASPEFYRGITRDADVYNKRYQYALKVLRRYRPALSNPESIKKLLFLFTLAGSQYDNSKFITIDNVESLSQETANWKNIFRYSPRIHMLRKVFTHFSSYFTLSDLALMDVICLSIFINRGDWFSAKNVIEYALKRADYNVLICCLRLIAVNGNVNWSQKFLDEYYPLLQKSRCFKIENEIYYIKLLLSHCDPSGNHYKDIRDNL</sequence>
<dbReference type="SUPFAM" id="SSF81301">
    <property type="entry name" value="Nucleotidyltransferase"/>
    <property type="match status" value="1"/>
</dbReference>
<comment type="similarity">
    <text evidence="2 7">Belongs to the ATP25 family.</text>
</comment>
<evidence type="ECO:0000256" key="3">
    <source>
        <dbReference type="ARBA" id="ARBA00022792"/>
    </source>
</evidence>
<dbReference type="GO" id="GO:0048255">
    <property type="term" value="P:mRNA stabilization"/>
    <property type="evidence" value="ECO:0007669"/>
    <property type="project" value="TreeGrafter"/>
</dbReference>
<keyword evidence="5 7" id="KW-0496">Mitochondrion</keyword>
<gene>
    <name evidence="8" type="ORF">DEBR0S4_15390G</name>
</gene>
<dbReference type="InterPro" id="IPR040152">
    <property type="entry name" value="Atp25"/>
</dbReference>
<dbReference type="EMBL" id="CABFWN010000004">
    <property type="protein sequence ID" value="VUG19302.1"/>
    <property type="molecule type" value="Genomic_DNA"/>
</dbReference>
<evidence type="ECO:0000256" key="7">
    <source>
        <dbReference type="RuleBase" id="RU367062"/>
    </source>
</evidence>
<dbReference type="PANTHER" id="PTHR28087">
    <property type="entry name" value="ATPASE SYNTHESIS PROTEIN 25, MITOCHONDRIAL"/>
    <property type="match status" value="1"/>
</dbReference>
<evidence type="ECO:0000256" key="6">
    <source>
        <dbReference type="ARBA" id="ARBA00023136"/>
    </source>
</evidence>
<reference evidence="8 9" key="1">
    <citation type="submission" date="2019-07" db="EMBL/GenBank/DDBJ databases">
        <authorList>
            <person name="Friedrich A."/>
            <person name="Schacherer J."/>
        </authorList>
    </citation>
    <scope>NUCLEOTIDE SEQUENCE [LARGE SCALE GENOMIC DNA]</scope>
</reference>
<dbReference type="PANTHER" id="PTHR28087:SF1">
    <property type="entry name" value="ATPASE SYNTHESIS PROTEIN 25, MITOCHONDRIAL"/>
    <property type="match status" value="1"/>
</dbReference>
<name>A0A7D9H1I8_DEKBR</name>
<accession>A0A7D9H1I8</accession>
<keyword evidence="4 7" id="KW-0809">Transit peptide</keyword>
<comment type="function">
    <text evidence="7">Mitochondrial mRNA stabilization factor.</text>
</comment>
<evidence type="ECO:0000256" key="1">
    <source>
        <dbReference type="ARBA" id="ARBA00004443"/>
    </source>
</evidence>
<proteinExistence type="inferred from homology"/>
<organism evidence="8 9">
    <name type="scientific">Dekkera bruxellensis</name>
    <name type="common">Brettanomyces custersii</name>
    <dbReference type="NCBI Taxonomy" id="5007"/>
    <lineage>
        <taxon>Eukaryota</taxon>
        <taxon>Fungi</taxon>
        <taxon>Dikarya</taxon>
        <taxon>Ascomycota</taxon>
        <taxon>Saccharomycotina</taxon>
        <taxon>Pichiomycetes</taxon>
        <taxon>Pichiales</taxon>
        <taxon>Pichiaceae</taxon>
        <taxon>Brettanomyces</taxon>
    </lineage>
</organism>
<comment type="subcellular location">
    <subcellularLocation>
        <location evidence="1 7">Mitochondrion inner membrane</location>
        <topology evidence="1 7">Peripheral membrane protein</topology>
        <orientation evidence="1 7">Matrix side</orientation>
    </subcellularLocation>
</comment>
<keyword evidence="9" id="KW-1185">Reference proteome</keyword>
<dbReference type="GO" id="GO:0140053">
    <property type="term" value="P:mitochondrial gene expression"/>
    <property type="evidence" value="ECO:0007669"/>
    <property type="project" value="UniProtKB-UniRule"/>
</dbReference>
<keyword evidence="3 7" id="KW-0999">Mitochondrion inner membrane</keyword>
<keyword evidence="6 7" id="KW-0472">Membrane</keyword>
<evidence type="ECO:0000313" key="8">
    <source>
        <dbReference type="EMBL" id="VUG19302.1"/>
    </source>
</evidence>
<evidence type="ECO:0000313" key="9">
    <source>
        <dbReference type="Proteomes" id="UP000478008"/>
    </source>
</evidence>
<dbReference type="AlphaFoldDB" id="A0A7D9H1I8"/>
<protein>
    <recommendedName>
        <fullName evidence="7">ATPase synthesis protein 25</fullName>
    </recommendedName>
</protein>
<dbReference type="Pfam" id="PF02410">
    <property type="entry name" value="RsfS"/>
    <property type="match status" value="1"/>
</dbReference>
<evidence type="ECO:0000256" key="4">
    <source>
        <dbReference type="ARBA" id="ARBA00022946"/>
    </source>
</evidence>
<evidence type="ECO:0000256" key="2">
    <source>
        <dbReference type="ARBA" id="ARBA00010787"/>
    </source>
</evidence>
<dbReference type="Gene3D" id="3.30.460.10">
    <property type="entry name" value="Beta Polymerase, domain 2"/>
    <property type="match status" value="1"/>
</dbReference>
<dbReference type="InterPro" id="IPR043519">
    <property type="entry name" value="NT_sf"/>
</dbReference>
<evidence type="ECO:0000256" key="5">
    <source>
        <dbReference type="ARBA" id="ARBA00023128"/>
    </source>
</evidence>